<keyword evidence="3" id="KW-1185">Reference proteome</keyword>
<gene>
    <name evidence="2" type="ORF">CDO52_00795</name>
</gene>
<dbReference type="KEGG" id="ngv:CDO52_00795"/>
<reference evidence="2 3" key="1">
    <citation type="submission" date="2017-08" db="EMBL/GenBank/DDBJ databases">
        <title>The complete genome sequence of Nocardiopsis gilva YIM 90087.</title>
        <authorList>
            <person name="Yin M."/>
            <person name="Tang S."/>
        </authorList>
    </citation>
    <scope>NUCLEOTIDE SEQUENCE [LARGE SCALE GENOMIC DNA]</scope>
    <source>
        <strain evidence="2 3">YIM 90087</strain>
    </source>
</reference>
<protein>
    <submittedName>
        <fullName evidence="2">Uncharacterized protein</fullName>
    </submittedName>
</protein>
<evidence type="ECO:0000313" key="3">
    <source>
        <dbReference type="Proteomes" id="UP000215005"/>
    </source>
</evidence>
<feature type="transmembrane region" description="Helical" evidence="1">
    <location>
        <begin position="54"/>
        <end position="75"/>
    </location>
</feature>
<organism evidence="2 3">
    <name type="scientific">Nocardiopsis gilva YIM 90087</name>
    <dbReference type="NCBI Taxonomy" id="1235441"/>
    <lineage>
        <taxon>Bacteria</taxon>
        <taxon>Bacillati</taxon>
        <taxon>Actinomycetota</taxon>
        <taxon>Actinomycetes</taxon>
        <taxon>Streptosporangiales</taxon>
        <taxon>Nocardiopsidaceae</taxon>
        <taxon>Nocardiopsis</taxon>
    </lineage>
</organism>
<sequence>MTDLWIRISSADTVTKNRALHALNSSGLEVDGAWLGTDDLVREIEAKLDYRRDWGGIVLGAALAIGFGAAAYYLWTVGGWWIAAAAVCAAIAGFGVVGFAPGLQKKPRKEKE</sequence>
<dbReference type="EMBL" id="CP022753">
    <property type="protein sequence ID" value="ASU81516.1"/>
    <property type="molecule type" value="Genomic_DNA"/>
</dbReference>
<dbReference type="RefSeq" id="WP_017619513.1">
    <property type="nucleotide sequence ID" value="NZ_ANBG01000245.1"/>
</dbReference>
<dbReference type="Proteomes" id="UP000215005">
    <property type="component" value="Chromosome"/>
</dbReference>
<evidence type="ECO:0000256" key="1">
    <source>
        <dbReference type="SAM" id="Phobius"/>
    </source>
</evidence>
<keyword evidence="1" id="KW-0812">Transmembrane</keyword>
<accession>A0A223S065</accession>
<evidence type="ECO:0000313" key="2">
    <source>
        <dbReference type="EMBL" id="ASU81516.1"/>
    </source>
</evidence>
<proteinExistence type="predicted"/>
<keyword evidence="1" id="KW-0472">Membrane</keyword>
<name>A0A223S065_9ACTN</name>
<feature type="transmembrane region" description="Helical" evidence="1">
    <location>
        <begin position="81"/>
        <end position="103"/>
    </location>
</feature>
<keyword evidence="1" id="KW-1133">Transmembrane helix</keyword>
<dbReference type="AlphaFoldDB" id="A0A223S065"/>